<dbReference type="GO" id="GO:0045275">
    <property type="term" value="C:respiratory chain complex III"/>
    <property type="evidence" value="ECO:0007669"/>
    <property type="project" value="InterPro"/>
</dbReference>
<evidence type="ECO:0000256" key="14">
    <source>
        <dbReference type="ARBA" id="ARBA00023075"/>
    </source>
</evidence>
<evidence type="ECO:0000256" key="12">
    <source>
        <dbReference type="ARBA" id="ARBA00022989"/>
    </source>
</evidence>
<feature type="binding site" description="axial binding residue" evidence="19">
    <location>
        <position position="183"/>
    </location>
    <ligand>
        <name>heme b</name>
        <dbReference type="ChEBI" id="CHEBI:60344"/>
        <label>b562</label>
    </ligand>
    <ligandPart>
        <name>Fe</name>
        <dbReference type="ChEBI" id="CHEBI:18248"/>
    </ligandPart>
</feature>
<comment type="subcellular location">
    <subcellularLocation>
        <location evidence="2">Mitochondrion inner membrane</location>
        <topology evidence="2">Multi-pass membrane protein</topology>
    </subcellularLocation>
</comment>
<evidence type="ECO:0000256" key="7">
    <source>
        <dbReference type="ARBA" id="ARBA00022660"/>
    </source>
</evidence>
<evidence type="ECO:0000259" key="22">
    <source>
        <dbReference type="PROSITE" id="PS51003"/>
    </source>
</evidence>
<gene>
    <name evidence="23" type="primary">cytb</name>
</gene>
<feature type="transmembrane region" description="Helical" evidence="20">
    <location>
        <begin position="34"/>
        <end position="57"/>
    </location>
</feature>
<dbReference type="EMBL" id="MG193417">
    <property type="protein sequence ID" value="AXS65569.1"/>
    <property type="molecule type" value="Genomic_DNA"/>
</dbReference>
<evidence type="ECO:0000256" key="20">
    <source>
        <dbReference type="RuleBase" id="RU362117"/>
    </source>
</evidence>
<dbReference type="AlphaFoldDB" id="A0A346RHM2"/>
<feature type="transmembrane region" description="Helical" evidence="20">
    <location>
        <begin position="179"/>
        <end position="201"/>
    </location>
</feature>
<comment type="similarity">
    <text evidence="17 20">Belongs to the cytochrome b family.</text>
</comment>
<keyword evidence="15 20" id="KW-0496">Mitochondrion</keyword>
<dbReference type="GO" id="GO:0006122">
    <property type="term" value="P:mitochondrial electron transport, ubiquinol to cytochrome c"/>
    <property type="evidence" value="ECO:0007669"/>
    <property type="project" value="TreeGrafter"/>
</dbReference>
<evidence type="ECO:0000256" key="18">
    <source>
        <dbReference type="PIRSR" id="PIRSR038885-1"/>
    </source>
</evidence>
<comment type="cofactor">
    <cofactor evidence="20">
        <name>heme b</name>
        <dbReference type="ChEBI" id="CHEBI:60344"/>
    </cofactor>
    <text evidence="20">Binds 2 heme groups non-covalently.</text>
</comment>
<evidence type="ECO:0000256" key="9">
    <source>
        <dbReference type="ARBA" id="ARBA00022723"/>
    </source>
</evidence>
<feature type="transmembrane region" description="Helical" evidence="20">
    <location>
        <begin position="324"/>
        <end position="341"/>
    </location>
</feature>
<evidence type="ECO:0000256" key="5">
    <source>
        <dbReference type="ARBA" id="ARBA00022448"/>
    </source>
</evidence>
<evidence type="ECO:0000256" key="19">
    <source>
        <dbReference type="PIRSR" id="PIRSR038885-2"/>
    </source>
</evidence>
<dbReference type="InterPro" id="IPR048260">
    <property type="entry name" value="Cytochrome_b_C_euk/bac"/>
</dbReference>
<dbReference type="GO" id="GO:0008121">
    <property type="term" value="F:quinol-cytochrome-c reductase activity"/>
    <property type="evidence" value="ECO:0007669"/>
    <property type="project" value="InterPro"/>
</dbReference>
<feature type="transmembrane region" description="Helical" evidence="20">
    <location>
        <begin position="111"/>
        <end position="134"/>
    </location>
</feature>
<accession>A0A346RHM2</accession>
<feature type="transmembrane region" description="Helical" evidence="20">
    <location>
        <begin position="289"/>
        <end position="308"/>
    </location>
</feature>
<keyword evidence="9 19" id="KW-0479">Metal-binding</keyword>
<keyword evidence="16 20" id="KW-0472">Membrane</keyword>
<evidence type="ECO:0000256" key="15">
    <source>
        <dbReference type="ARBA" id="ARBA00023128"/>
    </source>
</evidence>
<evidence type="ECO:0000256" key="10">
    <source>
        <dbReference type="ARBA" id="ARBA00022792"/>
    </source>
</evidence>
<reference evidence="23" key="1">
    <citation type="journal article" date="2018" name="J. ISSAAS">
        <title>The contribution of mitochondrial metagenomics to large-scale data mining and phylogenetic analysis of Coleoptera.</title>
        <authorList>
            <person name="Miller K."/>
            <person name="Linard B."/>
            <person name="Motyka M."/>
            <person name="Bocek M."/>
            <person name="Vogler A.P."/>
        </authorList>
    </citation>
    <scope>NUCLEOTIDE SEQUENCE</scope>
</reference>
<evidence type="ECO:0000256" key="13">
    <source>
        <dbReference type="ARBA" id="ARBA00023004"/>
    </source>
</evidence>
<dbReference type="InterPro" id="IPR005798">
    <property type="entry name" value="Cyt_b/b6_C"/>
</dbReference>
<dbReference type="PIRSF" id="PIRSF038885">
    <property type="entry name" value="COB"/>
    <property type="match status" value="1"/>
</dbReference>
<evidence type="ECO:0000256" key="3">
    <source>
        <dbReference type="ARBA" id="ARBA00011649"/>
    </source>
</evidence>
<dbReference type="Pfam" id="PF00032">
    <property type="entry name" value="Cytochrom_B_C"/>
    <property type="match status" value="1"/>
</dbReference>
<feature type="binding site" description="axial binding residue" evidence="19">
    <location>
        <position position="98"/>
    </location>
    <ligand>
        <name>heme b</name>
        <dbReference type="ChEBI" id="CHEBI:60344"/>
        <label>b566</label>
    </ligand>
    <ligandPart>
        <name>Fe</name>
        <dbReference type="ChEBI" id="CHEBI:18248"/>
    </ligandPart>
</feature>
<evidence type="ECO:0000256" key="1">
    <source>
        <dbReference type="ARBA" id="ARBA00002566"/>
    </source>
</evidence>
<proteinExistence type="inferred from homology"/>
<dbReference type="InterPro" id="IPR048259">
    <property type="entry name" value="Cytochrome_b_N_euk/bac"/>
</dbReference>
<evidence type="ECO:0000256" key="16">
    <source>
        <dbReference type="ARBA" id="ARBA00023136"/>
    </source>
</evidence>
<dbReference type="InterPro" id="IPR030689">
    <property type="entry name" value="Cytochrome_b"/>
</dbReference>
<dbReference type="SUPFAM" id="SSF81342">
    <property type="entry name" value="Transmembrane di-heme cytochromes"/>
    <property type="match status" value="1"/>
</dbReference>
<feature type="transmembrane region" description="Helical" evidence="20">
    <location>
        <begin position="230"/>
        <end position="251"/>
    </location>
</feature>
<name>A0A346RHM2_9CUCU</name>
<dbReference type="SUPFAM" id="SSF81648">
    <property type="entry name" value="a domain/subunit of cytochrome bc1 complex (Ubiquinol-cytochrome c reductase)"/>
    <property type="match status" value="1"/>
</dbReference>
<dbReference type="InterPro" id="IPR027387">
    <property type="entry name" value="Cytb/b6-like_sf"/>
</dbReference>
<comment type="function">
    <text evidence="1 20">Component of the ubiquinol-cytochrome c reductase complex (complex III or cytochrome b-c1 complex) that is part of the mitochondrial respiratory chain. The b-c1 complex mediates electron transfer from ubiquinol to cytochrome c. Contributes to the generation of a proton gradient across the mitochondrial membrane that is then used for ATP synthesis.</text>
</comment>
<dbReference type="InterPro" id="IPR016174">
    <property type="entry name" value="Di-haem_cyt_TM"/>
</dbReference>
<dbReference type="InterPro" id="IPR005797">
    <property type="entry name" value="Cyt_b/b6_N"/>
</dbReference>
<evidence type="ECO:0000313" key="23">
    <source>
        <dbReference type="EMBL" id="AXS65569.1"/>
    </source>
</evidence>
<organism evidence="23">
    <name type="scientific">Tenebrionoidea sp. 16 KM-2017</name>
    <dbReference type="NCBI Taxonomy" id="2219471"/>
    <lineage>
        <taxon>Eukaryota</taxon>
        <taxon>Metazoa</taxon>
        <taxon>Ecdysozoa</taxon>
        <taxon>Arthropoda</taxon>
        <taxon>Hexapoda</taxon>
        <taxon>Insecta</taxon>
        <taxon>Pterygota</taxon>
        <taxon>Neoptera</taxon>
        <taxon>Endopterygota</taxon>
        <taxon>Coleoptera</taxon>
        <taxon>Polyphaga</taxon>
        <taxon>Cucujiformia</taxon>
    </lineage>
</organism>
<keyword evidence="7 20" id="KW-0679">Respiratory chain</keyword>
<evidence type="ECO:0000256" key="2">
    <source>
        <dbReference type="ARBA" id="ARBA00004448"/>
    </source>
</evidence>
<dbReference type="CDD" id="cd00290">
    <property type="entry name" value="cytochrome_b_C"/>
    <property type="match status" value="1"/>
</dbReference>
<dbReference type="CDD" id="cd00284">
    <property type="entry name" value="Cytochrome_b_N"/>
    <property type="match status" value="1"/>
</dbReference>
<keyword evidence="12 20" id="KW-1133">Transmembrane helix</keyword>
<dbReference type="PANTHER" id="PTHR19271:SF16">
    <property type="entry name" value="CYTOCHROME B"/>
    <property type="match status" value="1"/>
</dbReference>
<comment type="cofactor">
    <cofactor evidence="19">
        <name>heme</name>
        <dbReference type="ChEBI" id="CHEBI:30413"/>
    </cofactor>
    <text evidence="19">Binds 2 heme groups non-covalently.</text>
</comment>
<feature type="domain" description="Cytochrome b/b6 C-terminal region profile" evidence="22">
    <location>
        <begin position="211"/>
        <end position="379"/>
    </location>
</feature>
<evidence type="ECO:0000256" key="4">
    <source>
        <dbReference type="ARBA" id="ARBA00013531"/>
    </source>
</evidence>
<feature type="domain" description="Cytochrome b/b6 N-terminal region profile" evidence="21">
    <location>
        <begin position="1"/>
        <end position="210"/>
    </location>
</feature>
<keyword evidence="8 20" id="KW-0812">Transmembrane</keyword>
<feature type="transmembrane region" description="Helical" evidence="20">
    <location>
        <begin position="348"/>
        <end position="365"/>
    </location>
</feature>
<dbReference type="FunFam" id="1.20.810.10:FF:000002">
    <property type="entry name" value="Cytochrome b"/>
    <property type="match status" value="1"/>
</dbReference>
<feature type="transmembrane region" description="Helical" evidence="20">
    <location>
        <begin position="78"/>
        <end position="99"/>
    </location>
</feature>
<keyword evidence="10" id="KW-0999">Mitochondrion inner membrane</keyword>
<evidence type="ECO:0000256" key="6">
    <source>
        <dbReference type="ARBA" id="ARBA00022617"/>
    </source>
</evidence>
<feature type="binding site" description="axial binding residue" evidence="19">
    <location>
        <position position="84"/>
    </location>
    <ligand>
        <name>heme b</name>
        <dbReference type="ChEBI" id="CHEBI:60344"/>
        <label>b562</label>
    </ligand>
    <ligandPart>
        <name>Fe</name>
        <dbReference type="ChEBI" id="CHEBI:18248"/>
    </ligandPart>
</feature>
<dbReference type="InterPro" id="IPR036150">
    <property type="entry name" value="Cyt_b/b6_C_sf"/>
</dbReference>
<feature type="binding site" evidence="18">
    <location>
        <position position="202"/>
    </location>
    <ligand>
        <name>a ubiquinone</name>
        <dbReference type="ChEBI" id="CHEBI:16389"/>
    </ligand>
</feature>
<geneLocation type="mitochondrion" evidence="23"/>
<keyword evidence="6 19" id="KW-0349">Heme</keyword>
<dbReference type="GO" id="GO:0046872">
    <property type="term" value="F:metal ion binding"/>
    <property type="evidence" value="ECO:0007669"/>
    <property type="project" value="UniProtKB-UniRule"/>
</dbReference>
<keyword evidence="13 19" id="KW-0408">Iron</keyword>
<sequence length="379" mass="43158">MKTPLRKMSPVLKIINNALIDLPTPSNISTMWNFGSLLGLCLGIQIVTGLFLAMHYCPNVELAFNSVAHICRDVNYGWLIRVLHANGASFFFICIYMHIGRGIYYSSYNLVHTWLVGVLILFAVMATAFLGYVLPWGQMSFWGATVITNLVSAIPYLGMTIVQWLWGGFAVDNATLTRFFTFHFLLPFVVFALVMVHLLFLHQTGSNNPLGTNSNIDKIPFHPYFTFKDIVGFLWMMFALICLSLLNPYLLGDPDNFTPANPLVTPVHIQPEWYFLFAYAILRSIPNKLGGVIALVMSIAILFILPFSNKKNFASNQFYPMNKILFWTLLTIVILLTWIGARPVEDPYILMGQILTVVYFLYYLINPLVYKIWDSIIFK</sequence>
<feature type="binding site" description="axial binding residue" evidence="19">
    <location>
        <position position="197"/>
    </location>
    <ligand>
        <name>heme b</name>
        <dbReference type="ChEBI" id="CHEBI:60344"/>
        <label>b566</label>
    </ligand>
    <ligandPart>
        <name>Fe</name>
        <dbReference type="ChEBI" id="CHEBI:18248"/>
    </ligandPart>
</feature>
<feature type="transmembrane region" description="Helical" evidence="20">
    <location>
        <begin position="146"/>
        <end position="167"/>
    </location>
</feature>
<keyword evidence="14" id="KW-0830">Ubiquinone</keyword>
<evidence type="ECO:0000256" key="8">
    <source>
        <dbReference type="ARBA" id="ARBA00022692"/>
    </source>
</evidence>
<dbReference type="PANTHER" id="PTHR19271">
    <property type="entry name" value="CYTOCHROME B"/>
    <property type="match status" value="1"/>
</dbReference>
<dbReference type="Gene3D" id="1.20.810.10">
    <property type="entry name" value="Cytochrome Bc1 Complex, Chain C"/>
    <property type="match status" value="1"/>
</dbReference>
<dbReference type="GO" id="GO:0016491">
    <property type="term" value="F:oxidoreductase activity"/>
    <property type="evidence" value="ECO:0007669"/>
    <property type="project" value="UniProtKB-UniRule"/>
</dbReference>
<evidence type="ECO:0000259" key="21">
    <source>
        <dbReference type="PROSITE" id="PS51002"/>
    </source>
</evidence>
<dbReference type="GO" id="GO:0005743">
    <property type="term" value="C:mitochondrial inner membrane"/>
    <property type="evidence" value="ECO:0007669"/>
    <property type="project" value="UniProtKB-SubCell"/>
</dbReference>
<keyword evidence="5 20" id="KW-0813">Transport</keyword>
<evidence type="ECO:0000256" key="17">
    <source>
        <dbReference type="ARBA" id="ARBA00061233"/>
    </source>
</evidence>
<keyword evidence="11 20" id="KW-0249">Electron transport</keyword>
<dbReference type="Pfam" id="PF00033">
    <property type="entry name" value="Cytochrome_B"/>
    <property type="match status" value="1"/>
</dbReference>
<dbReference type="PROSITE" id="PS51003">
    <property type="entry name" value="CYTB_CTER"/>
    <property type="match status" value="1"/>
</dbReference>
<dbReference type="PROSITE" id="PS51002">
    <property type="entry name" value="CYTB_NTER"/>
    <property type="match status" value="1"/>
</dbReference>
<comment type="subunit">
    <text evidence="3">The main subunits of complex b-c1 are: cytochrome b, cytochrome c1 and the Rieske protein.</text>
</comment>
<protein>
    <recommendedName>
        <fullName evidence="4 20">Cytochrome b</fullName>
    </recommendedName>
</protein>
<evidence type="ECO:0000256" key="11">
    <source>
        <dbReference type="ARBA" id="ARBA00022982"/>
    </source>
</evidence>